<dbReference type="Gene3D" id="1.10.10.10">
    <property type="entry name" value="Winged helix-like DNA-binding domain superfamily/Winged helix DNA-binding domain"/>
    <property type="match status" value="1"/>
</dbReference>
<dbReference type="InterPro" id="IPR050661">
    <property type="entry name" value="BglG_antiterminators"/>
</dbReference>
<dbReference type="RefSeq" id="WP_185373500.1">
    <property type="nucleotide sequence ID" value="NZ_JAARRM010000002.1"/>
</dbReference>
<gene>
    <name evidence="4" type="ORF">HB912_07680</name>
</gene>
<dbReference type="InterPro" id="IPR036390">
    <property type="entry name" value="WH_DNA-bd_sf"/>
</dbReference>
<comment type="caution">
    <text evidence="4">The sequence shown here is derived from an EMBL/GenBank/DDBJ whole genome shotgun (WGS) entry which is preliminary data.</text>
</comment>
<dbReference type="Proteomes" id="UP000559885">
    <property type="component" value="Unassembled WGS sequence"/>
</dbReference>
<keyword evidence="2" id="KW-0804">Transcription</keyword>
<feature type="domain" description="Helix-turn-helix type 11" evidence="3">
    <location>
        <begin position="23"/>
        <end position="75"/>
    </location>
</feature>
<dbReference type="InterPro" id="IPR013196">
    <property type="entry name" value="HTH_11"/>
</dbReference>
<dbReference type="InterPro" id="IPR036388">
    <property type="entry name" value="WH-like_DNA-bd_sf"/>
</dbReference>
<evidence type="ECO:0000313" key="5">
    <source>
        <dbReference type="Proteomes" id="UP000559885"/>
    </source>
</evidence>
<evidence type="ECO:0000259" key="3">
    <source>
        <dbReference type="Pfam" id="PF08279"/>
    </source>
</evidence>
<keyword evidence="1" id="KW-0805">Transcription regulation</keyword>
<protein>
    <submittedName>
        <fullName evidence="4">HTH domain-containing protein</fullName>
    </submittedName>
</protein>
<dbReference type="AlphaFoldDB" id="A0A841ZQB2"/>
<dbReference type="PANTHER" id="PTHR30185:SF18">
    <property type="entry name" value="TRANSCRIPTIONAL REGULATOR MTLR"/>
    <property type="match status" value="1"/>
</dbReference>
<dbReference type="EMBL" id="JAARRM010000002">
    <property type="protein sequence ID" value="MBC1521524.1"/>
    <property type="molecule type" value="Genomic_DNA"/>
</dbReference>
<organism evidence="4 5">
    <name type="scientific">Listeria aquatica</name>
    <dbReference type="NCBI Taxonomy" id="1494960"/>
    <lineage>
        <taxon>Bacteria</taxon>
        <taxon>Bacillati</taxon>
        <taxon>Bacillota</taxon>
        <taxon>Bacilli</taxon>
        <taxon>Bacillales</taxon>
        <taxon>Listeriaceae</taxon>
        <taxon>Listeria</taxon>
    </lineage>
</organism>
<sequence>MAANLAKQLEFLNSKPRFKVLFLLLLRAEDYVKSEELASKLGVTSRTIKNDIQALKDELDDLEIPLLSKRSKGYKLAILDPELESELKGFFQIYQSETIDSEFDLRVQYIVRRLLSTEEFVKLEIIQHELASTNSLTKEIYRVKKIVSDYGLYFRTRPHYGVKIDGDKFRKVMLTIRSYKYFDKAANPDFGISAYNELFFCDPEEKQRLRKVFYKTMIHSRVVFSDINAERFFVYLLYFRNQMLKEKLVLLDLPQIEFSFRETEEFVLVSELLQKLKNQFEGFDFSDEVIEFLTDIAVISSDLYRFRDCTKENYDTLFERGEETRNFLFRRLSEKIQMDVFDDYTCMKDLLKIMIPISLKIKWQVSDSVDLGYEKIRMNDEEPLLQFFMEQIYQEFATKYGYHFSTREQHMIFSTFLGMLNRIVLTHRKLKLAIIAIDGRLSTQQLKFNLKRYFSEYIEQIETRVLYELDFSNDHHYDYYLCSNYGKNMNIQYEPIYFAEENMTEFEYVDSLKHIFLEAYDYDEVLPPISFETIPLTYKFQVFPVEAFFQEGMSYERLELNGKIPIHICLNLCSRQEEFQIFSYEAQNAEADFYLKINLNIAENKQKMRMLLNILNCLAETPEKLAAFCEKRISSYGQLFL</sequence>
<proteinExistence type="predicted"/>
<reference evidence="4 5" key="1">
    <citation type="submission" date="2020-03" db="EMBL/GenBank/DDBJ databases">
        <title>Soil Listeria distribution.</title>
        <authorList>
            <person name="Liao J."/>
            <person name="Wiedmann M."/>
        </authorList>
    </citation>
    <scope>NUCLEOTIDE SEQUENCE [LARGE SCALE GENOMIC DNA]</scope>
    <source>
        <strain evidence="4 5">FSL L7-1507</strain>
    </source>
</reference>
<name>A0A841ZQB2_9LIST</name>
<accession>A0A841ZQB2</accession>
<dbReference type="Pfam" id="PF08279">
    <property type="entry name" value="HTH_11"/>
    <property type="match status" value="1"/>
</dbReference>
<evidence type="ECO:0000256" key="1">
    <source>
        <dbReference type="ARBA" id="ARBA00023015"/>
    </source>
</evidence>
<dbReference type="SUPFAM" id="SSF46785">
    <property type="entry name" value="Winged helix' DNA-binding domain"/>
    <property type="match status" value="1"/>
</dbReference>
<dbReference type="PANTHER" id="PTHR30185">
    <property type="entry name" value="CRYPTIC BETA-GLUCOSIDE BGL OPERON ANTITERMINATOR"/>
    <property type="match status" value="1"/>
</dbReference>
<evidence type="ECO:0000256" key="2">
    <source>
        <dbReference type="ARBA" id="ARBA00023163"/>
    </source>
</evidence>
<evidence type="ECO:0000313" key="4">
    <source>
        <dbReference type="EMBL" id="MBC1521524.1"/>
    </source>
</evidence>